<proteinExistence type="predicted"/>
<reference evidence="1" key="1">
    <citation type="submission" date="2019-11" db="EMBL/GenBank/DDBJ databases">
        <title>Nori genome reveals adaptations in red seaweeds to the harsh intertidal environment.</title>
        <authorList>
            <person name="Wang D."/>
            <person name="Mao Y."/>
        </authorList>
    </citation>
    <scope>NUCLEOTIDE SEQUENCE</scope>
    <source>
        <tissue evidence="1">Gametophyte</tissue>
    </source>
</reference>
<comment type="caution">
    <text evidence="1">The sequence shown here is derived from an EMBL/GenBank/DDBJ whole genome shotgun (WGS) entry which is preliminary data.</text>
</comment>
<dbReference type="Proteomes" id="UP000798662">
    <property type="component" value="Chromosome 1"/>
</dbReference>
<accession>A0ACC3BS40</accession>
<name>A0ACC3BS40_PYRYE</name>
<gene>
    <name evidence="1" type="ORF">I4F81_003410</name>
</gene>
<dbReference type="EMBL" id="CM020618">
    <property type="protein sequence ID" value="KAK1860824.1"/>
    <property type="molecule type" value="Genomic_DNA"/>
</dbReference>
<keyword evidence="2" id="KW-1185">Reference proteome</keyword>
<organism evidence="1 2">
    <name type="scientific">Pyropia yezoensis</name>
    <name type="common">Susabi-nori</name>
    <name type="synonym">Porphyra yezoensis</name>
    <dbReference type="NCBI Taxonomy" id="2788"/>
    <lineage>
        <taxon>Eukaryota</taxon>
        <taxon>Rhodophyta</taxon>
        <taxon>Bangiophyceae</taxon>
        <taxon>Bangiales</taxon>
        <taxon>Bangiaceae</taxon>
        <taxon>Pyropia</taxon>
    </lineage>
</organism>
<evidence type="ECO:0000313" key="2">
    <source>
        <dbReference type="Proteomes" id="UP000798662"/>
    </source>
</evidence>
<sequence>MRTVAAARDGGRRAACARRTSIWAVEGVGAWLVGWLVWEGGRLKRQREGGRTSVGRHRFSLPSLSGSAMAPAVPSWHNTIGGRRWLSWPRGLCPHGGCPNGRAVARLLPLTPDDGRGRPVTAATVTGPRRCL</sequence>
<protein>
    <submittedName>
        <fullName evidence="1">Uncharacterized protein</fullName>
    </submittedName>
</protein>
<evidence type="ECO:0000313" key="1">
    <source>
        <dbReference type="EMBL" id="KAK1860824.1"/>
    </source>
</evidence>